<name>A0A128FA72_9GAMM</name>
<evidence type="ECO:0000313" key="5">
    <source>
        <dbReference type="EMBL" id="CZF83254.1"/>
    </source>
</evidence>
<protein>
    <submittedName>
        <fullName evidence="5">Streptogramin A acetyltransferase</fullName>
        <ecNumber evidence="5">2.3.1.-</ecNumber>
    </submittedName>
</protein>
<evidence type="ECO:0000313" key="6">
    <source>
        <dbReference type="Proteomes" id="UP000071641"/>
    </source>
</evidence>
<dbReference type="OrthoDB" id="9815592at2"/>
<dbReference type="Pfam" id="PF00132">
    <property type="entry name" value="Hexapep"/>
    <property type="match status" value="1"/>
</dbReference>
<dbReference type="AlphaFoldDB" id="A0A128FA72"/>
<accession>A0A128FA72</accession>
<dbReference type="Gene3D" id="2.160.10.10">
    <property type="entry name" value="Hexapeptide repeat proteins"/>
    <property type="match status" value="1"/>
</dbReference>
<keyword evidence="3" id="KW-0677">Repeat</keyword>
<dbReference type="GO" id="GO:0016746">
    <property type="term" value="F:acyltransferase activity"/>
    <property type="evidence" value="ECO:0007669"/>
    <property type="project" value="UniProtKB-KW"/>
</dbReference>
<evidence type="ECO:0000256" key="3">
    <source>
        <dbReference type="ARBA" id="ARBA00022737"/>
    </source>
</evidence>
<evidence type="ECO:0000256" key="2">
    <source>
        <dbReference type="ARBA" id="ARBA00022679"/>
    </source>
</evidence>
<keyword evidence="2 5" id="KW-0808">Transferase</keyword>
<organism evidence="5 6">
    <name type="scientific">Grimontia celer</name>
    <dbReference type="NCBI Taxonomy" id="1796497"/>
    <lineage>
        <taxon>Bacteria</taxon>
        <taxon>Pseudomonadati</taxon>
        <taxon>Pseudomonadota</taxon>
        <taxon>Gammaproteobacteria</taxon>
        <taxon>Vibrionales</taxon>
        <taxon>Vibrionaceae</taxon>
        <taxon>Grimontia</taxon>
    </lineage>
</organism>
<proteinExistence type="inferred from homology"/>
<dbReference type="InterPro" id="IPR011004">
    <property type="entry name" value="Trimer_LpxA-like_sf"/>
</dbReference>
<dbReference type="InterPro" id="IPR001451">
    <property type="entry name" value="Hexapep"/>
</dbReference>
<dbReference type="Proteomes" id="UP000071641">
    <property type="component" value="Unassembled WGS sequence"/>
</dbReference>
<dbReference type="PANTHER" id="PTHR43300:SF11">
    <property type="entry name" value="ACETYLTRANSFERASE RV3034C-RELATED"/>
    <property type="match status" value="1"/>
</dbReference>
<comment type="similarity">
    <text evidence="1">Belongs to the transferase hexapeptide repeat family.</text>
</comment>
<evidence type="ECO:0000256" key="1">
    <source>
        <dbReference type="ARBA" id="ARBA00007274"/>
    </source>
</evidence>
<dbReference type="InterPro" id="IPR018357">
    <property type="entry name" value="Hexapep_transf_CS"/>
</dbReference>
<sequence length="220" mass="24339">MNSDKLYPIEGFTNTLLLKPLIAQSDVRNVEVGEFSYYSDFEDPTKFLENNVLYNFGFSGTSLRIGKYSAIAHGTKFIMADANHATQGVTTFPFAVFGGKWAEAKPLTDYPFKQYKDIVVGNDVWLGFEVTVMPGVTIGNGAIIGAKSVVASDVPAYAVAAGNPAKVIRQRFTDTEIEKLEVMRWWDWPQEHIEKAIPMLVEGGVETVWDYAVSHSLVSA</sequence>
<reference evidence="6" key="1">
    <citation type="submission" date="2016-02" db="EMBL/GenBank/DDBJ databases">
        <authorList>
            <person name="Rodrigo-Torres Lidia"/>
            <person name="Arahal R.David."/>
        </authorList>
    </citation>
    <scope>NUCLEOTIDE SEQUENCE [LARGE SCALE GENOMIC DNA]</scope>
    <source>
        <strain evidence="6">CECT 9029</strain>
    </source>
</reference>
<dbReference type="STRING" id="1796497.GCE9029_03724"/>
<dbReference type="PROSITE" id="PS00101">
    <property type="entry name" value="HEXAPEP_TRANSFERASES"/>
    <property type="match status" value="1"/>
</dbReference>
<dbReference type="EC" id="2.3.1.-" evidence="5"/>
<dbReference type="PANTHER" id="PTHR43300">
    <property type="entry name" value="ACETYLTRANSFERASE"/>
    <property type="match status" value="1"/>
</dbReference>
<evidence type="ECO:0000256" key="4">
    <source>
        <dbReference type="ARBA" id="ARBA00023315"/>
    </source>
</evidence>
<gene>
    <name evidence="5" type="primary">vatD</name>
    <name evidence="5" type="ORF">GCE9029_03724</name>
</gene>
<keyword evidence="6" id="KW-1185">Reference proteome</keyword>
<dbReference type="EMBL" id="FIZX01000002">
    <property type="protein sequence ID" value="CZF83254.1"/>
    <property type="molecule type" value="Genomic_DNA"/>
</dbReference>
<keyword evidence="4 5" id="KW-0012">Acyltransferase</keyword>
<dbReference type="CDD" id="cd03349">
    <property type="entry name" value="LbH_XAT"/>
    <property type="match status" value="1"/>
</dbReference>
<dbReference type="RefSeq" id="WP_062665517.1">
    <property type="nucleotide sequence ID" value="NZ_FIZX01000002.1"/>
</dbReference>
<dbReference type="InterPro" id="IPR050179">
    <property type="entry name" value="Trans_hexapeptide_repeat"/>
</dbReference>
<dbReference type="SUPFAM" id="SSF51161">
    <property type="entry name" value="Trimeric LpxA-like enzymes"/>
    <property type="match status" value="1"/>
</dbReference>